<keyword evidence="2" id="KW-0276">Fatty acid metabolism</keyword>
<dbReference type="SUPFAM" id="SSF56801">
    <property type="entry name" value="Acetyl-CoA synthetase-like"/>
    <property type="match status" value="1"/>
</dbReference>
<dbReference type="GO" id="GO:0016874">
    <property type="term" value="F:ligase activity"/>
    <property type="evidence" value="ECO:0007669"/>
    <property type="project" value="UniProtKB-KW"/>
</dbReference>
<evidence type="ECO:0000259" key="4">
    <source>
        <dbReference type="Pfam" id="PF00501"/>
    </source>
</evidence>
<evidence type="ECO:0000313" key="6">
    <source>
        <dbReference type="Proteomes" id="UP001320148"/>
    </source>
</evidence>
<dbReference type="Proteomes" id="UP001320148">
    <property type="component" value="Chromosome"/>
</dbReference>
<dbReference type="PROSITE" id="PS00455">
    <property type="entry name" value="AMP_BINDING"/>
    <property type="match status" value="1"/>
</dbReference>
<dbReference type="RefSeq" id="WP_236889059.1">
    <property type="nucleotide sequence ID" value="NZ_AP024488.1"/>
</dbReference>
<dbReference type="PANTHER" id="PTHR43272">
    <property type="entry name" value="LONG-CHAIN-FATTY-ACID--COA LIGASE"/>
    <property type="match status" value="1"/>
</dbReference>
<feature type="domain" description="AMP-dependent synthetase/ligase" evidence="4">
    <location>
        <begin position="8"/>
        <end position="414"/>
    </location>
</feature>
<dbReference type="PANTHER" id="PTHR43272:SF32">
    <property type="entry name" value="AMP-DEPENDENT SYNTHETASE_LIGASE DOMAIN-CONTAINING PROTEIN"/>
    <property type="match status" value="1"/>
</dbReference>
<dbReference type="InterPro" id="IPR020845">
    <property type="entry name" value="AMP-binding_CS"/>
</dbReference>
<keyword evidence="3" id="KW-0443">Lipid metabolism</keyword>
<keyword evidence="6" id="KW-1185">Reference proteome</keyword>
<dbReference type="InterPro" id="IPR000873">
    <property type="entry name" value="AMP-dep_synth/lig_dom"/>
</dbReference>
<name>A0ABM7PKR4_9BACT</name>
<reference evidence="5 6" key="1">
    <citation type="submission" date="2021-02" db="EMBL/GenBank/DDBJ databases">
        <title>Complete genome of Desulfoluna sp. strain ASN36.</title>
        <authorList>
            <person name="Takahashi A."/>
            <person name="Kojima H."/>
            <person name="Fukui M."/>
        </authorList>
    </citation>
    <scope>NUCLEOTIDE SEQUENCE [LARGE SCALE GENOMIC DNA]</scope>
    <source>
        <strain evidence="5 6">ASN36</strain>
    </source>
</reference>
<dbReference type="InterPro" id="IPR042099">
    <property type="entry name" value="ANL_N_sf"/>
</dbReference>
<dbReference type="Gene3D" id="3.40.50.12780">
    <property type="entry name" value="N-terminal domain of ligase-like"/>
    <property type="match status" value="1"/>
</dbReference>
<dbReference type="Pfam" id="PF23562">
    <property type="entry name" value="AMP-binding_C_3"/>
    <property type="match status" value="1"/>
</dbReference>
<accession>A0ABM7PKR4</accession>
<dbReference type="CDD" id="cd05907">
    <property type="entry name" value="VL_LC_FACS_like"/>
    <property type="match status" value="1"/>
</dbReference>
<evidence type="ECO:0000313" key="5">
    <source>
        <dbReference type="EMBL" id="BCS97654.1"/>
    </source>
</evidence>
<gene>
    <name evidence="5" type="ORF">DSLASN_32860</name>
</gene>
<protein>
    <submittedName>
        <fullName evidence="5">Long-chain-fatty-acid--CoA ligase</fullName>
    </submittedName>
</protein>
<keyword evidence="1 5" id="KW-0436">Ligase</keyword>
<evidence type="ECO:0000256" key="3">
    <source>
        <dbReference type="ARBA" id="ARBA00023098"/>
    </source>
</evidence>
<organism evidence="5 6">
    <name type="scientific">Desulfoluna limicola</name>
    <dbReference type="NCBI Taxonomy" id="2810562"/>
    <lineage>
        <taxon>Bacteria</taxon>
        <taxon>Pseudomonadati</taxon>
        <taxon>Thermodesulfobacteriota</taxon>
        <taxon>Desulfobacteria</taxon>
        <taxon>Desulfobacterales</taxon>
        <taxon>Desulfolunaceae</taxon>
        <taxon>Desulfoluna</taxon>
    </lineage>
</organism>
<proteinExistence type="predicted"/>
<evidence type="ECO:0000256" key="1">
    <source>
        <dbReference type="ARBA" id="ARBA00022598"/>
    </source>
</evidence>
<evidence type="ECO:0000256" key="2">
    <source>
        <dbReference type="ARBA" id="ARBA00022832"/>
    </source>
</evidence>
<sequence>MIRRRIPLYQDKIALKDRADGPWVSVTWNEMGATADTLAKALLACGIKAGDRVGIFSQNRAAWTLADLAILTIRGTTVPIYATNSANEAAYIIDDAAISLIFVNDQEQYDKALSLVDRGGCLKTIVAFSPEVRLRPDITSFSYDAFLALGREENRQDELDTCLAEAKSSDLYTIIYTSGTTGTPKGAMHTHESIIAAIHSTRYPMPIKETDISLSFLPLSHVFERSWSWFILSRGAENTYCHDLENVSAFFAEVKPHYMVSPPRLWEKIHGSAMEKLNNSSTIRQKLFQWALQTGRERNRQTNNSHPVGLGLSIKYLLAGLLGLKRIRAIVGGRAKFHHIGGAPLNPDIIDFFVSSGIPMGLGYGLTEVFPICVCSPQDIGFGTSGKPIPLMKMRTGSNGELQAGGPCLMKGYWNNPEATSQAFTEDGWFKTGDVGNVTPEGHICITDRLKEIIITSGGKSIPPQTIESAIKDDIYVEQVVAVGDGRPYVSALVIPSFPILESLAEVMGLSWDDRASLVAHPEIISFYKYRIEQFTQGLGQVKKIKRFTLLSSALTQHAGELTPTMKVKRRVINERYAHIIEAMYS</sequence>
<dbReference type="EMBL" id="AP024488">
    <property type="protein sequence ID" value="BCS97654.1"/>
    <property type="molecule type" value="Genomic_DNA"/>
</dbReference>
<dbReference type="Pfam" id="PF00501">
    <property type="entry name" value="AMP-binding"/>
    <property type="match status" value="1"/>
</dbReference>